<organism evidence="1 2">
    <name type="scientific">Catellicoccus marimammalium M35/04/3</name>
    <dbReference type="NCBI Taxonomy" id="1234409"/>
    <lineage>
        <taxon>Bacteria</taxon>
        <taxon>Bacillati</taxon>
        <taxon>Bacillota</taxon>
        <taxon>Bacilli</taxon>
        <taxon>Lactobacillales</taxon>
        <taxon>Enterococcaceae</taxon>
        <taxon>Catellicoccus</taxon>
    </lineage>
</organism>
<evidence type="ECO:0000313" key="2">
    <source>
        <dbReference type="Proteomes" id="UP000016057"/>
    </source>
</evidence>
<dbReference type="STRING" id="1234409.C683_0858"/>
<accession>K8ZNM8</accession>
<dbReference type="RefSeq" id="WP_009490454.1">
    <property type="nucleotide sequence ID" value="NZ_AMYT01000018.1"/>
</dbReference>
<keyword evidence="2" id="KW-1185">Reference proteome</keyword>
<evidence type="ECO:0000313" key="1">
    <source>
        <dbReference type="EMBL" id="EKU27201.1"/>
    </source>
</evidence>
<sequence length="98" mass="11658">MSKDILLNIKNEAVLAYIDSKVEEFNQKNEEGNQKMSRTKYINYILEKVMIQDLEMYDDSVQNIETKVTQTKIMVQEIQKIMQEQNKSIRNLIEEIEL</sequence>
<dbReference type="Proteomes" id="UP000016057">
    <property type="component" value="Unassembled WGS sequence"/>
</dbReference>
<protein>
    <submittedName>
        <fullName evidence="1">Uncharacterized protein</fullName>
    </submittedName>
</protein>
<dbReference type="AlphaFoldDB" id="K8ZNM8"/>
<proteinExistence type="predicted"/>
<reference evidence="1 2" key="1">
    <citation type="journal article" date="2013" name="Genome Announc.">
        <title>Draft Genome Sequence of Catellicoccus marimammalium, a Novel Species Commonly Found in Gull Feces.</title>
        <authorList>
            <person name="Weigand M.R."/>
            <person name="Ryu H."/>
            <person name="Bozcek L."/>
            <person name="Konstantinidis K.T."/>
            <person name="Santo Domingo J.W."/>
        </authorList>
    </citation>
    <scope>NUCLEOTIDE SEQUENCE [LARGE SCALE GENOMIC DNA]</scope>
    <source>
        <strain evidence="1 2">M35/04/3</strain>
    </source>
</reference>
<comment type="caution">
    <text evidence="1">The sequence shown here is derived from an EMBL/GenBank/DDBJ whole genome shotgun (WGS) entry which is preliminary data.</text>
</comment>
<dbReference type="EMBL" id="AMYT01000018">
    <property type="protein sequence ID" value="EKU27201.1"/>
    <property type="molecule type" value="Genomic_DNA"/>
</dbReference>
<gene>
    <name evidence="1" type="ORF">C683_0858</name>
</gene>
<name>K8ZNM8_9ENTE</name>